<keyword evidence="1" id="KW-0808">Transferase</keyword>
<reference evidence="5" key="1">
    <citation type="journal article" date="2019" name="Int. J. Syst. Evol. Microbiol.">
        <title>The Global Catalogue of Microorganisms (GCM) 10K type strain sequencing project: providing services to taxonomists for standard genome sequencing and annotation.</title>
        <authorList>
            <consortium name="The Broad Institute Genomics Platform"/>
            <consortium name="The Broad Institute Genome Sequencing Center for Infectious Disease"/>
            <person name="Wu L."/>
            <person name="Ma J."/>
        </authorList>
    </citation>
    <scope>NUCLEOTIDE SEQUENCE [LARGE SCALE GENOMIC DNA]</scope>
    <source>
        <strain evidence="5">CGMCC 4.1648</strain>
    </source>
</reference>
<dbReference type="EMBL" id="JBHSJD010000007">
    <property type="protein sequence ID" value="MFC5022899.1"/>
    <property type="molecule type" value="Genomic_DNA"/>
</dbReference>
<dbReference type="Pfam" id="PF00583">
    <property type="entry name" value="Acetyltransf_1"/>
    <property type="match status" value="1"/>
</dbReference>
<dbReference type="RefSeq" id="WP_345690429.1">
    <property type="nucleotide sequence ID" value="NZ_BAABIT010000001.1"/>
</dbReference>
<accession>A0ABV9XCY2</accession>
<gene>
    <name evidence="4" type="ORF">ACFPM3_12230</name>
</gene>
<protein>
    <submittedName>
        <fullName evidence="4">N-acetyltransferase family protein</fullName>
    </submittedName>
</protein>
<sequence length="165" mass="17649">MSIDVVPLTDAHAEQVLAIYQAGIDEGNATFETAAPTWERFDATKPPEYRFAAVDASGGDVLGWVAASKVSDRCAYAGVVEHSVYVHPGARGRGIASTLLGALTAATDAAGVWTVQSGIFPENTASLAVHRRAGFRVVGTRERLGRHHGVWRDVVLVERRSPVVR</sequence>
<evidence type="ECO:0000313" key="5">
    <source>
        <dbReference type="Proteomes" id="UP001595829"/>
    </source>
</evidence>
<organism evidence="4 5">
    <name type="scientific">Streptomyces coeruleoprunus</name>
    <dbReference type="NCBI Taxonomy" id="285563"/>
    <lineage>
        <taxon>Bacteria</taxon>
        <taxon>Bacillati</taxon>
        <taxon>Actinomycetota</taxon>
        <taxon>Actinomycetes</taxon>
        <taxon>Kitasatosporales</taxon>
        <taxon>Streptomycetaceae</taxon>
        <taxon>Streptomyces</taxon>
    </lineage>
</organism>
<evidence type="ECO:0000256" key="2">
    <source>
        <dbReference type="ARBA" id="ARBA00023315"/>
    </source>
</evidence>
<comment type="caution">
    <text evidence="4">The sequence shown here is derived from an EMBL/GenBank/DDBJ whole genome shotgun (WGS) entry which is preliminary data.</text>
</comment>
<dbReference type="Proteomes" id="UP001595829">
    <property type="component" value="Unassembled WGS sequence"/>
</dbReference>
<dbReference type="Gene3D" id="3.40.630.30">
    <property type="match status" value="1"/>
</dbReference>
<evidence type="ECO:0000256" key="1">
    <source>
        <dbReference type="ARBA" id="ARBA00022679"/>
    </source>
</evidence>
<proteinExistence type="predicted"/>
<evidence type="ECO:0000313" key="4">
    <source>
        <dbReference type="EMBL" id="MFC5022899.1"/>
    </source>
</evidence>
<name>A0ABV9XCY2_9ACTN</name>
<keyword evidence="2" id="KW-0012">Acyltransferase</keyword>
<dbReference type="InterPro" id="IPR000182">
    <property type="entry name" value="GNAT_dom"/>
</dbReference>
<dbReference type="PANTHER" id="PTHR43072">
    <property type="entry name" value="N-ACETYLTRANSFERASE"/>
    <property type="match status" value="1"/>
</dbReference>
<dbReference type="CDD" id="cd04301">
    <property type="entry name" value="NAT_SF"/>
    <property type="match status" value="1"/>
</dbReference>
<dbReference type="InterPro" id="IPR016181">
    <property type="entry name" value="Acyl_CoA_acyltransferase"/>
</dbReference>
<dbReference type="PROSITE" id="PS51186">
    <property type="entry name" value="GNAT"/>
    <property type="match status" value="1"/>
</dbReference>
<feature type="domain" description="N-acetyltransferase" evidence="3">
    <location>
        <begin position="3"/>
        <end position="161"/>
    </location>
</feature>
<dbReference type="SUPFAM" id="SSF55729">
    <property type="entry name" value="Acyl-CoA N-acyltransferases (Nat)"/>
    <property type="match status" value="1"/>
</dbReference>
<evidence type="ECO:0000259" key="3">
    <source>
        <dbReference type="PROSITE" id="PS51186"/>
    </source>
</evidence>
<keyword evidence="5" id="KW-1185">Reference proteome</keyword>
<dbReference type="PANTHER" id="PTHR43072:SF23">
    <property type="entry name" value="UPF0039 PROTEIN C11D3.02C"/>
    <property type="match status" value="1"/>
</dbReference>